<dbReference type="PANTHER" id="PTHR43391:SF12">
    <property type="entry name" value="OXIDOREDUCTASE EPHD-RELATED"/>
    <property type="match status" value="1"/>
</dbReference>
<dbReference type="PRINTS" id="PR00081">
    <property type="entry name" value="GDHRDH"/>
</dbReference>
<protein>
    <submittedName>
        <fullName evidence="4">SDR family oxidoreductase</fullName>
    </submittedName>
</protein>
<dbReference type="GeneID" id="93763485"/>
<dbReference type="PROSITE" id="PS00061">
    <property type="entry name" value="ADH_SHORT"/>
    <property type="match status" value="1"/>
</dbReference>
<evidence type="ECO:0000259" key="3">
    <source>
        <dbReference type="SMART" id="SM00822"/>
    </source>
</evidence>
<dbReference type="InterPro" id="IPR036291">
    <property type="entry name" value="NAD(P)-bd_dom_sf"/>
</dbReference>
<dbReference type="PANTHER" id="PTHR43391">
    <property type="entry name" value="RETINOL DEHYDROGENASE-RELATED"/>
    <property type="match status" value="1"/>
</dbReference>
<comment type="similarity">
    <text evidence="1">Belongs to the short-chain dehydrogenases/reductases (SDR) family.</text>
</comment>
<name>A0ABZ1R0A4_9ACTN</name>
<dbReference type="EMBL" id="CP108038">
    <property type="protein sequence ID" value="WUN88381.1"/>
    <property type="molecule type" value="Genomic_DNA"/>
</dbReference>
<dbReference type="Pfam" id="PF00106">
    <property type="entry name" value="adh_short"/>
    <property type="match status" value="1"/>
</dbReference>
<dbReference type="SMART" id="SM00822">
    <property type="entry name" value="PKS_KR"/>
    <property type="match status" value="1"/>
</dbReference>
<proteinExistence type="inferred from homology"/>
<gene>
    <name evidence="4" type="ORF">OHT53_20910</name>
</gene>
<accession>A0ABZ1R0A4</accession>
<dbReference type="PRINTS" id="PR00080">
    <property type="entry name" value="SDRFAMILY"/>
</dbReference>
<dbReference type="Gene3D" id="3.40.50.1820">
    <property type="entry name" value="alpha/beta hydrolase"/>
    <property type="match status" value="1"/>
</dbReference>
<dbReference type="NCBIfam" id="NF004514">
    <property type="entry name" value="PRK05855.1"/>
    <property type="match status" value="1"/>
</dbReference>
<dbReference type="InterPro" id="IPR029058">
    <property type="entry name" value="AB_hydrolase_fold"/>
</dbReference>
<evidence type="ECO:0000256" key="1">
    <source>
        <dbReference type="ARBA" id="ARBA00006484"/>
    </source>
</evidence>
<dbReference type="Proteomes" id="UP001432071">
    <property type="component" value="Chromosome"/>
</dbReference>
<dbReference type="InterPro" id="IPR002347">
    <property type="entry name" value="SDR_fam"/>
</dbReference>
<organism evidence="4 5">
    <name type="scientific">Streptomyces bobili</name>
    <dbReference type="NCBI Taxonomy" id="67280"/>
    <lineage>
        <taxon>Bacteria</taxon>
        <taxon>Bacillati</taxon>
        <taxon>Actinomycetota</taxon>
        <taxon>Actinomycetes</taxon>
        <taxon>Kitasatosporales</taxon>
        <taxon>Streptomycetaceae</taxon>
        <taxon>Streptomyces</taxon>
    </lineage>
</organism>
<keyword evidence="2" id="KW-0560">Oxidoreductase</keyword>
<sequence length="593" mass="64668">MLEGARERRVRTGGIELCVAELGDPGRPTVVLVHGYPDSKEVWSEVASRLADRFHVVLYDVRGHGRSSAPRPLRGGFTLEKLTDDFLAVADAVSPGRPVHLVGHDWGSVQSWEFVTVERTKGRIASFTSMSGPSLDHFGHWINKRLTRPTPRRIGQLLGQGAKSWYVYLLHTPVLPELAWRGPLGKRWPGILRRLEKVPGGDYPTSSLPSDAAHGTWLYRDNVRSRLRRPRPDAHAHTPVQLITPLGDAFLSEQLYDDLELWAPRLTRRTIPAKHWVPRTRPDQLASWITEFVNSVESERKSEAGTPVTAPQPKATGPYADRFGGQLVLVTGAGSGIGRATAFAFAEAGARVIAVDRDAESASRTAELSRALGAADAWAETVDVSDEQAMEKLAAKVLAEHGVVDVLVNNAGIGMSGSFLETTPEDWRKVLDVNLWGVIHGCRLFGRQMADRGQGGHIVNTASAAAFQPSKSLPAYSASKAAVLMLSECLRAELAGRDIGVTAVCPGLVNTNITSTAAFVGVDAEEEKRRQKRSARMYGLRNYPPEKVASAIMRAVVRNEAVVPVTPEAKASHALSRFAPGVLRRLARVEPRL</sequence>
<reference evidence="4" key="1">
    <citation type="submission" date="2022-10" db="EMBL/GenBank/DDBJ databases">
        <title>The complete genomes of actinobacterial strains from the NBC collection.</title>
        <authorList>
            <person name="Joergensen T.S."/>
            <person name="Alvarez Arevalo M."/>
            <person name="Sterndorff E.B."/>
            <person name="Faurdal D."/>
            <person name="Vuksanovic O."/>
            <person name="Mourched A.-S."/>
            <person name="Charusanti P."/>
            <person name="Shaw S."/>
            <person name="Blin K."/>
            <person name="Weber T."/>
        </authorList>
    </citation>
    <scope>NUCLEOTIDE SEQUENCE</scope>
    <source>
        <strain evidence="4">NBC_00302</strain>
    </source>
</reference>
<keyword evidence="5" id="KW-1185">Reference proteome</keyword>
<dbReference type="RefSeq" id="WP_190047044.1">
    <property type="nucleotide sequence ID" value="NZ_CP108038.1"/>
</dbReference>
<dbReference type="InterPro" id="IPR000073">
    <property type="entry name" value="AB_hydrolase_1"/>
</dbReference>
<evidence type="ECO:0000313" key="4">
    <source>
        <dbReference type="EMBL" id="WUN88381.1"/>
    </source>
</evidence>
<feature type="domain" description="Ketoreductase" evidence="3">
    <location>
        <begin position="326"/>
        <end position="512"/>
    </location>
</feature>
<evidence type="ECO:0000256" key="2">
    <source>
        <dbReference type="ARBA" id="ARBA00023002"/>
    </source>
</evidence>
<dbReference type="SUPFAM" id="SSF51735">
    <property type="entry name" value="NAD(P)-binding Rossmann-fold domains"/>
    <property type="match status" value="1"/>
</dbReference>
<evidence type="ECO:0000313" key="5">
    <source>
        <dbReference type="Proteomes" id="UP001432071"/>
    </source>
</evidence>
<dbReference type="CDD" id="cd05233">
    <property type="entry name" value="SDR_c"/>
    <property type="match status" value="1"/>
</dbReference>
<dbReference type="Gene3D" id="3.40.50.720">
    <property type="entry name" value="NAD(P)-binding Rossmann-like Domain"/>
    <property type="match status" value="1"/>
</dbReference>
<dbReference type="SUPFAM" id="SSF53474">
    <property type="entry name" value="alpha/beta-Hydrolases"/>
    <property type="match status" value="1"/>
</dbReference>
<dbReference type="Pfam" id="PF00561">
    <property type="entry name" value="Abhydrolase_1"/>
    <property type="match status" value="1"/>
</dbReference>
<dbReference type="InterPro" id="IPR020904">
    <property type="entry name" value="Sc_DH/Rdtase_CS"/>
</dbReference>
<dbReference type="InterPro" id="IPR057326">
    <property type="entry name" value="KR_dom"/>
</dbReference>